<feature type="compositionally biased region" description="Polar residues" evidence="1">
    <location>
        <begin position="20"/>
        <end position="39"/>
    </location>
</feature>
<organism evidence="3">
    <name type="scientific">Pyrenophora teres f. teres (strain 0-1)</name>
    <name type="common">Barley net blotch fungus</name>
    <name type="synonym">Drechslera teres f. teres</name>
    <dbReference type="NCBI Taxonomy" id="861557"/>
    <lineage>
        <taxon>Eukaryota</taxon>
        <taxon>Fungi</taxon>
        <taxon>Dikarya</taxon>
        <taxon>Ascomycota</taxon>
        <taxon>Pezizomycotina</taxon>
        <taxon>Dothideomycetes</taxon>
        <taxon>Pleosporomycetidae</taxon>
        <taxon>Pleosporales</taxon>
        <taxon>Pleosporineae</taxon>
        <taxon>Pleosporaceae</taxon>
        <taxon>Pyrenophora</taxon>
    </lineage>
</organism>
<accession>E3RYC2</accession>
<reference evidence="2 3" key="1">
    <citation type="journal article" date="2010" name="Genome Biol.">
        <title>A first genome assembly of the barley fungal pathogen Pyrenophora teres f. teres.</title>
        <authorList>
            <person name="Ellwood S.R."/>
            <person name="Liu Z."/>
            <person name="Syme R.A."/>
            <person name="Lai Z."/>
            <person name="Hane J.K."/>
            <person name="Keiper F."/>
            <person name="Moffat C.S."/>
            <person name="Oliver R.P."/>
            <person name="Friesen T.L."/>
        </authorList>
    </citation>
    <scope>NUCLEOTIDE SEQUENCE [LARGE SCALE GENOMIC DNA]</scope>
    <source>
        <strain evidence="2 3">0-1</strain>
    </source>
</reference>
<dbReference type="HOGENOM" id="CLU_169833_0_0_1"/>
<gene>
    <name evidence="2" type="ORF">PTT_14521</name>
</gene>
<feature type="region of interest" description="Disordered" evidence="1">
    <location>
        <begin position="1"/>
        <end position="42"/>
    </location>
</feature>
<sequence length="115" mass="12573">MPDDDIQMAGVPPIVYPPESSASQQVPTPSESYQSSTAQEQHESEIAKVLQIIAGIASRSTTPISNYLSKRLEIEEDTRMLNPKKAVKKFTPEVEFDLAAAKASQKAAYKQQPAP</sequence>
<dbReference type="eggNOG" id="ENOG502RIEU">
    <property type="taxonomic scope" value="Eukaryota"/>
</dbReference>
<proteinExistence type="predicted"/>
<protein>
    <submittedName>
        <fullName evidence="2">Uncharacterized protein</fullName>
    </submittedName>
</protein>
<evidence type="ECO:0000313" key="3">
    <source>
        <dbReference type="Proteomes" id="UP000001067"/>
    </source>
</evidence>
<keyword evidence="3" id="KW-1185">Reference proteome</keyword>
<dbReference type="AlphaFoldDB" id="E3RYC2"/>
<dbReference type="EMBL" id="GL535853">
    <property type="protein sequence ID" value="EFQ89277.1"/>
    <property type="molecule type" value="Genomic_DNA"/>
</dbReference>
<dbReference type="Proteomes" id="UP000001067">
    <property type="component" value="Unassembled WGS sequence"/>
</dbReference>
<dbReference type="KEGG" id="pte:PTT_14521"/>
<name>E3RYC2_PYRTT</name>
<evidence type="ECO:0000313" key="2">
    <source>
        <dbReference type="EMBL" id="EFQ89277.1"/>
    </source>
</evidence>
<evidence type="ECO:0000256" key="1">
    <source>
        <dbReference type="SAM" id="MobiDB-lite"/>
    </source>
</evidence>